<evidence type="ECO:0000313" key="6">
    <source>
        <dbReference type="EMBL" id="ERN14419.1"/>
    </source>
</evidence>
<comment type="similarity">
    <text evidence="2">Belongs to the misato family.</text>
</comment>
<dbReference type="SUPFAM" id="SSF52490">
    <property type="entry name" value="Tubulin nucleotide-binding domain-like"/>
    <property type="match status" value="1"/>
</dbReference>
<evidence type="ECO:0000259" key="5">
    <source>
        <dbReference type="Pfam" id="PF14881"/>
    </source>
</evidence>
<evidence type="ECO:0000313" key="7">
    <source>
        <dbReference type="Proteomes" id="UP000017836"/>
    </source>
</evidence>
<feature type="domain" description="Misato Segment II tubulin-like" evidence="4">
    <location>
        <begin position="18"/>
        <end position="99"/>
    </location>
</feature>
<dbReference type="STRING" id="13333.U5CWA2"/>
<dbReference type="Gramene" id="ERN14419">
    <property type="protein sequence ID" value="ERN14419"/>
    <property type="gene ID" value="AMTR_s00033p00240560"/>
</dbReference>
<dbReference type="eggNOG" id="KOG2530">
    <property type="taxonomic scope" value="Eukaryota"/>
</dbReference>
<dbReference type="InterPro" id="IPR019605">
    <property type="entry name" value="Misato_II_tubulin-like"/>
</dbReference>
<gene>
    <name evidence="6" type="ORF">AMTR_s00033p00240560</name>
</gene>
<dbReference type="InterPro" id="IPR029209">
    <property type="entry name" value="DML1/Misato_tubulin"/>
</dbReference>
<dbReference type="Proteomes" id="UP000017836">
    <property type="component" value="Unassembled WGS sequence"/>
</dbReference>
<evidence type="ECO:0000256" key="2">
    <source>
        <dbReference type="ARBA" id="ARBA00008507"/>
    </source>
</evidence>
<sequence>MDELLGLAEENNGDPVYKNTDMDMDVFYRAGETHQGIPTYTPRLLSIDMQGALGSLRASGSLYEGVPSLDASSVVTWKGKSTKHVSEPHKKNLFLQSLEDEDESLSYCNELAGGIEDNQTQEDKDKQCVDCLENGVEFWTDYSKVHFHPQSLFELNGLWRGPHEFNNYGTGREVFSECLQGEEISTRLRFFVEECDHMQGFQFIVDDSGGFSSVAAEFLEQISDEYRNIPILLYAARGPDSYTNIPSWKASMSKNLHDAISFSRLSSFCNLMVPLGLPSLSQSDASRFLCVDDAKPFHTSAVYAAALHSISLPFRMMLPGPSANSELIAGALDIGTMTQMLSGQAWQNMVTILDMAMPSPLIGERNEVGLHRSLRSLTPNIAEGSEDRRGVETMVIHGALLSGGSRASIHQVKNSIEYGYQNQAIRPLFSHLSTSLCPLPIPLPFPSIFGNRIGGYGEILEEPIFGVRARGSLGVSSIPMATRLRSSKAILPFIEKRLADIRKLGTARGSYGVELLQSWGFQKDEVDDMAEGLAKMAHALKDQPEISSDSD</sequence>
<dbReference type="InterPro" id="IPR049942">
    <property type="entry name" value="DML1/Misato"/>
</dbReference>
<evidence type="ECO:0000256" key="1">
    <source>
        <dbReference type="ARBA" id="ARBA00004173"/>
    </source>
</evidence>
<keyword evidence="7" id="KW-1185">Reference proteome</keyword>
<feature type="domain" description="DML1/Misato tubulin" evidence="5">
    <location>
        <begin position="134"/>
        <end position="315"/>
    </location>
</feature>
<accession>U5CWA2</accession>
<dbReference type="GO" id="GO:0007005">
    <property type="term" value="P:mitochondrion organization"/>
    <property type="evidence" value="ECO:0007669"/>
    <property type="project" value="InterPro"/>
</dbReference>
<dbReference type="AlphaFoldDB" id="U5CWA2"/>
<dbReference type="CDD" id="cd06060">
    <property type="entry name" value="misato"/>
    <property type="match status" value="1"/>
</dbReference>
<dbReference type="OMA" id="RMAAYGC"/>
<comment type="subcellular location">
    <subcellularLocation>
        <location evidence="1">Mitochondrion</location>
    </subcellularLocation>
</comment>
<dbReference type="GO" id="GO:0005739">
    <property type="term" value="C:mitochondrion"/>
    <property type="evidence" value="ECO:0007669"/>
    <property type="project" value="UniProtKB-SubCell"/>
</dbReference>
<evidence type="ECO:0000259" key="4">
    <source>
        <dbReference type="Pfam" id="PF10644"/>
    </source>
</evidence>
<name>U5CWA2_AMBTC</name>
<dbReference type="GO" id="GO:0005737">
    <property type="term" value="C:cytoplasm"/>
    <property type="evidence" value="ECO:0000318"/>
    <property type="project" value="GO_Central"/>
</dbReference>
<evidence type="ECO:0008006" key="8">
    <source>
        <dbReference type="Google" id="ProtNLM"/>
    </source>
</evidence>
<protein>
    <recommendedName>
        <fullName evidence="8">DML1/Misato tubulin domain-containing protein</fullName>
    </recommendedName>
</protein>
<dbReference type="PANTHER" id="PTHR13391:SF0">
    <property type="entry name" value="PROTEIN MISATO HOMOLOG 1"/>
    <property type="match status" value="1"/>
</dbReference>
<organism evidence="6 7">
    <name type="scientific">Amborella trichopoda</name>
    <dbReference type="NCBI Taxonomy" id="13333"/>
    <lineage>
        <taxon>Eukaryota</taxon>
        <taxon>Viridiplantae</taxon>
        <taxon>Streptophyta</taxon>
        <taxon>Embryophyta</taxon>
        <taxon>Tracheophyta</taxon>
        <taxon>Spermatophyta</taxon>
        <taxon>Magnoliopsida</taxon>
        <taxon>Amborellales</taxon>
        <taxon>Amborellaceae</taxon>
        <taxon>Amborella</taxon>
    </lineage>
</organism>
<dbReference type="InterPro" id="IPR036525">
    <property type="entry name" value="Tubulin/FtsZ_GTPase_sf"/>
</dbReference>
<dbReference type="PANTHER" id="PTHR13391">
    <property type="entry name" value="MITOCHONDRIAL DISTRIBUTION REGULATOR MISATO"/>
    <property type="match status" value="1"/>
</dbReference>
<dbReference type="HOGENOM" id="CLU_022511_1_0_1"/>
<keyword evidence="3" id="KW-0496">Mitochondrion</keyword>
<dbReference type="EMBL" id="KI392557">
    <property type="protein sequence ID" value="ERN14419.1"/>
    <property type="molecule type" value="Genomic_DNA"/>
</dbReference>
<proteinExistence type="inferred from homology"/>
<dbReference type="Gene3D" id="3.40.50.1440">
    <property type="entry name" value="Tubulin/FtsZ, GTPase domain"/>
    <property type="match status" value="1"/>
</dbReference>
<dbReference type="Pfam" id="PF14881">
    <property type="entry name" value="Tubulin_3"/>
    <property type="match status" value="1"/>
</dbReference>
<dbReference type="Pfam" id="PF10644">
    <property type="entry name" value="Misat_Tub_SegII"/>
    <property type="match status" value="1"/>
</dbReference>
<evidence type="ECO:0000256" key="3">
    <source>
        <dbReference type="ARBA" id="ARBA00023128"/>
    </source>
</evidence>
<reference evidence="7" key="1">
    <citation type="journal article" date="2013" name="Science">
        <title>The Amborella genome and the evolution of flowering plants.</title>
        <authorList>
            <consortium name="Amborella Genome Project"/>
        </authorList>
    </citation>
    <scope>NUCLEOTIDE SEQUENCE [LARGE SCALE GENOMIC DNA]</scope>
</reference>